<reference evidence="1" key="1">
    <citation type="submission" date="2022-02" db="EMBL/GenBank/DDBJ databases">
        <authorList>
            <person name="King R."/>
        </authorList>
    </citation>
    <scope>NUCLEOTIDE SEQUENCE</scope>
</reference>
<keyword evidence="2" id="KW-1185">Reference proteome</keyword>
<protein>
    <recommendedName>
        <fullName evidence="3">FLYWCH-type domain-containing protein</fullName>
    </recommendedName>
</protein>
<evidence type="ECO:0000313" key="1">
    <source>
        <dbReference type="EMBL" id="CAH1635561.1"/>
    </source>
</evidence>
<dbReference type="Gene3D" id="2.20.25.240">
    <property type="match status" value="2"/>
</dbReference>
<dbReference type="AlphaFoldDB" id="A0A9P0HWA7"/>
<dbReference type="EMBL" id="LR824542">
    <property type="protein sequence ID" value="CAH1635561.1"/>
    <property type="molecule type" value="Genomic_DNA"/>
</dbReference>
<evidence type="ECO:0000313" key="2">
    <source>
        <dbReference type="Proteomes" id="UP001153321"/>
    </source>
</evidence>
<accession>A0A9P0HWA7</accession>
<organism evidence="1 2">
    <name type="scientific">Spodoptera littoralis</name>
    <name type="common">Egyptian cotton leafworm</name>
    <dbReference type="NCBI Taxonomy" id="7109"/>
    <lineage>
        <taxon>Eukaryota</taxon>
        <taxon>Metazoa</taxon>
        <taxon>Ecdysozoa</taxon>
        <taxon>Arthropoda</taxon>
        <taxon>Hexapoda</taxon>
        <taxon>Insecta</taxon>
        <taxon>Pterygota</taxon>
        <taxon>Neoptera</taxon>
        <taxon>Endopterygota</taxon>
        <taxon>Lepidoptera</taxon>
        <taxon>Glossata</taxon>
        <taxon>Ditrysia</taxon>
        <taxon>Noctuoidea</taxon>
        <taxon>Noctuidae</taxon>
        <taxon>Amphipyrinae</taxon>
        <taxon>Spodoptera</taxon>
    </lineage>
</organism>
<dbReference type="Proteomes" id="UP001153321">
    <property type="component" value="Chromosome 11"/>
</dbReference>
<proteinExistence type="predicted"/>
<name>A0A9P0HWA7_SPOLI</name>
<gene>
    <name evidence="1" type="ORF">SPLIT_LOCUS923</name>
</gene>
<sequence>MLGGYTFAQMHSRRHWYCSKKKAGCKARIKMDVDSVTVIEAYRIHNHEPPEYYVTKNGYTLIPSGIKNQLLMLEGYTFAQSRNPIFIPTNFNNMLLMFGGFTFAQVSKGNWYCSRKKIGCKAKVKMHPDGVTIMKALNFHNHEAPQYYISDSGELYSDTGWIEEPVADAGRLYLCPSAQ</sequence>
<evidence type="ECO:0008006" key="3">
    <source>
        <dbReference type="Google" id="ProtNLM"/>
    </source>
</evidence>